<evidence type="ECO:0000256" key="1">
    <source>
        <dbReference type="SAM" id="MobiDB-lite"/>
    </source>
</evidence>
<evidence type="ECO:0008006" key="6">
    <source>
        <dbReference type="Google" id="ProtNLM"/>
    </source>
</evidence>
<dbReference type="Proteomes" id="UP000196228">
    <property type="component" value="Chromosome"/>
</dbReference>
<gene>
    <name evidence="4" type="ORF">CBR64_17755</name>
</gene>
<dbReference type="InterPro" id="IPR007560">
    <property type="entry name" value="Restrct_endonuc_IV_Mrr"/>
</dbReference>
<feature type="domain" description="DUF2510" evidence="3">
    <location>
        <begin position="10"/>
        <end position="34"/>
    </location>
</feature>
<dbReference type="InterPro" id="IPR011856">
    <property type="entry name" value="tRNA_endonuc-like_dom_sf"/>
</dbReference>
<accession>A0A1Y0I0T4</accession>
<dbReference type="InterPro" id="IPR011335">
    <property type="entry name" value="Restrct_endonuc-II-like"/>
</dbReference>
<evidence type="ECO:0000259" key="3">
    <source>
        <dbReference type="Pfam" id="PF10708"/>
    </source>
</evidence>
<dbReference type="RefSeq" id="WP_087471941.1">
    <property type="nucleotide sequence ID" value="NZ_CP021383.1"/>
</dbReference>
<sequence>MTISDGTFLPGWYPDQRIADALRWWDGERWAAQPGADPRVQVGVPTPDGRLCTWTAPYGWPQVPQRWFPPALWRPTPRLPYEVGFRWWRLESLPGVYDYGMDARYDDLLHSTLNLERSFPDTPAYFASIAEKVWVAPPNWPAAPSDWEPPAGWHPDLSWGPAPEGWEFYQPDPRWLAEHLELRDRVFVLGSYGIETLLNRVEEYVAWSVAVVERLRQVSEFLVSTGAAERLTPDEESRLATAQDAVVRSASAARTYVLHAVFSVGAFDGWFRNVRAALNFAMRDLYEEASSAFTRLAGTGVSVVSGDIPAPDAARVEVHSLIMQASAILHIHAPLRGEGQDEDDEERGATTRGHAHWERAEELAAKELRERGFRDAQRTPPGADGGFDVEGRGVVAQVKYLGTPVGREAVQRLAGANTHGARMAFFSRAGYTRTALAFAEQADIALFLIKVEDESVVAANDLGERFWA</sequence>
<dbReference type="EMBL" id="CP021383">
    <property type="protein sequence ID" value="ARU53003.1"/>
    <property type="molecule type" value="Genomic_DNA"/>
</dbReference>
<dbReference type="SUPFAM" id="SSF52980">
    <property type="entry name" value="Restriction endonuclease-like"/>
    <property type="match status" value="1"/>
</dbReference>
<name>A0A1Y0I0T4_CELCE</name>
<dbReference type="GO" id="GO:0003677">
    <property type="term" value="F:DNA binding"/>
    <property type="evidence" value="ECO:0007669"/>
    <property type="project" value="InterPro"/>
</dbReference>
<evidence type="ECO:0000313" key="5">
    <source>
        <dbReference type="Proteomes" id="UP000196228"/>
    </source>
</evidence>
<dbReference type="GO" id="GO:0004519">
    <property type="term" value="F:endonuclease activity"/>
    <property type="evidence" value="ECO:0007669"/>
    <property type="project" value="InterPro"/>
</dbReference>
<dbReference type="KEGG" id="cceu:CBR64_17755"/>
<feature type="domain" description="Restriction endonuclease type IV Mrr" evidence="2">
    <location>
        <begin position="356"/>
        <end position="447"/>
    </location>
</feature>
<dbReference type="InterPro" id="IPR018929">
    <property type="entry name" value="DUF2510"/>
</dbReference>
<dbReference type="GO" id="GO:0009307">
    <property type="term" value="P:DNA restriction-modification system"/>
    <property type="evidence" value="ECO:0007669"/>
    <property type="project" value="InterPro"/>
</dbReference>
<reference evidence="4 5" key="1">
    <citation type="submission" date="2017-05" db="EMBL/GenBank/DDBJ databases">
        <authorList>
            <person name="Song R."/>
            <person name="Chenine A.L."/>
            <person name="Ruprecht R.M."/>
        </authorList>
    </citation>
    <scope>NUCLEOTIDE SEQUENCE [LARGE SCALE GENOMIC DNA]</scope>
    <source>
        <strain evidence="4 5">PSBB019</strain>
    </source>
</reference>
<feature type="region of interest" description="Disordered" evidence="1">
    <location>
        <begin position="336"/>
        <end position="356"/>
    </location>
</feature>
<organism evidence="4 5">
    <name type="scientific">Cellulosimicrobium cellulans</name>
    <name type="common">Arthrobacter luteus</name>
    <dbReference type="NCBI Taxonomy" id="1710"/>
    <lineage>
        <taxon>Bacteria</taxon>
        <taxon>Bacillati</taxon>
        <taxon>Actinomycetota</taxon>
        <taxon>Actinomycetes</taxon>
        <taxon>Micrococcales</taxon>
        <taxon>Promicromonosporaceae</taxon>
        <taxon>Cellulosimicrobium</taxon>
    </lineage>
</organism>
<protein>
    <recommendedName>
        <fullName evidence="6">Restriction endonuclease type IV Mrr domain-containing protein</fullName>
    </recommendedName>
</protein>
<evidence type="ECO:0000313" key="4">
    <source>
        <dbReference type="EMBL" id="ARU53003.1"/>
    </source>
</evidence>
<dbReference type="OrthoDB" id="3764233at2"/>
<dbReference type="AlphaFoldDB" id="A0A1Y0I0T4"/>
<dbReference type="Pfam" id="PF10708">
    <property type="entry name" value="DUF2510"/>
    <property type="match status" value="1"/>
</dbReference>
<proteinExistence type="predicted"/>
<dbReference type="Gene3D" id="3.40.1350.10">
    <property type="match status" value="1"/>
</dbReference>
<dbReference type="Pfam" id="PF04471">
    <property type="entry name" value="Mrr_cat"/>
    <property type="match status" value="1"/>
</dbReference>
<evidence type="ECO:0000259" key="2">
    <source>
        <dbReference type="Pfam" id="PF04471"/>
    </source>
</evidence>